<dbReference type="Proteomes" id="UP000070063">
    <property type="component" value="Unassembled WGS sequence"/>
</dbReference>
<name>A0ABD4EFZ6_STALU</name>
<proteinExistence type="predicted"/>
<evidence type="ECO:0000313" key="3">
    <source>
        <dbReference type="Proteomes" id="UP000070063"/>
    </source>
</evidence>
<gene>
    <name evidence="2" type="ORF">HMPREF3225_01232</name>
</gene>
<accession>A0ABD4EFZ6</accession>
<sequence length="58" mass="6567">MGVIHLNKKEHYVAITVVLIVLFILIMVTFSRANEGLDKFEKQELENGTEQYLSKGAS</sequence>
<feature type="transmembrane region" description="Helical" evidence="1">
    <location>
        <begin position="12"/>
        <end position="30"/>
    </location>
</feature>
<evidence type="ECO:0000256" key="1">
    <source>
        <dbReference type="SAM" id="Phobius"/>
    </source>
</evidence>
<evidence type="ECO:0000313" key="2">
    <source>
        <dbReference type="EMBL" id="KXA38430.1"/>
    </source>
</evidence>
<organism evidence="2 3">
    <name type="scientific">Staphylococcus lugdunensis</name>
    <dbReference type="NCBI Taxonomy" id="28035"/>
    <lineage>
        <taxon>Bacteria</taxon>
        <taxon>Bacillati</taxon>
        <taxon>Bacillota</taxon>
        <taxon>Bacilli</taxon>
        <taxon>Bacillales</taxon>
        <taxon>Staphylococcaceae</taxon>
        <taxon>Staphylococcus</taxon>
    </lineage>
</organism>
<keyword evidence="1" id="KW-0812">Transmembrane</keyword>
<protein>
    <submittedName>
        <fullName evidence="2">Uncharacterized protein</fullName>
    </submittedName>
</protein>
<keyword evidence="1" id="KW-0472">Membrane</keyword>
<dbReference type="EMBL" id="LRQI01000048">
    <property type="protein sequence ID" value="KXA38430.1"/>
    <property type="molecule type" value="Genomic_DNA"/>
</dbReference>
<reference evidence="2 3" key="1">
    <citation type="submission" date="2016-01" db="EMBL/GenBank/DDBJ databases">
        <authorList>
            <person name="Mitreva M."/>
            <person name="Pepin K.H."/>
            <person name="Mihindukulasuriya K.A."/>
            <person name="Fulton R."/>
            <person name="Fronick C."/>
            <person name="O'Laughlin M."/>
            <person name="Miner T."/>
            <person name="Herter B."/>
            <person name="Rosa B.A."/>
            <person name="Cordes M."/>
            <person name="Tomlinson C."/>
            <person name="Wollam A."/>
            <person name="Palsikar V.B."/>
            <person name="Mardis E.R."/>
            <person name="Wilson R.K."/>
        </authorList>
    </citation>
    <scope>NUCLEOTIDE SEQUENCE [LARGE SCALE GENOMIC DNA]</scope>
    <source>
        <strain evidence="2 3">MJR7738</strain>
    </source>
</reference>
<keyword evidence="1" id="KW-1133">Transmembrane helix</keyword>
<dbReference type="AlphaFoldDB" id="A0ABD4EFZ6"/>
<comment type="caution">
    <text evidence="2">The sequence shown here is derived from an EMBL/GenBank/DDBJ whole genome shotgun (WGS) entry which is preliminary data.</text>
</comment>